<evidence type="ECO:0000313" key="10">
    <source>
        <dbReference type="Proteomes" id="UP001596266"/>
    </source>
</evidence>
<dbReference type="Proteomes" id="UP001596266">
    <property type="component" value="Unassembled WGS sequence"/>
</dbReference>
<comment type="subunit">
    <text evidence="7">Homodimer.</text>
</comment>
<dbReference type="NCBIfam" id="NF003995">
    <property type="entry name" value="PRK05472.2-4"/>
    <property type="match status" value="1"/>
</dbReference>
<dbReference type="SUPFAM" id="SSF51735">
    <property type="entry name" value="NAD(P)-binding Rossmann-fold domains"/>
    <property type="match status" value="1"/>
</dbReference>
<dbReference type="InterPro" id="IPR036390">
    <property type="entry name" value="WH_DNA-bd_sf"/>
</dbReference>
<keyword evidence="3 7" id="KW-0805">Transcription regulation</keyword>
<proteinExistence type="inferred from homology"/>
<dbReference type="SUPFAM" id="SSF46785">
    <property type="entry name" value="Winged helix' DNA-binding domain"/>
    <property type="match status" value="1"/>
</dbReference>
<keyword evidence="5 7" id="KW-0238">DNA-binding</keyword>
<keyword evidence="1 7" id="KW-0963">Cytoplasm</keyword>
<accession>A0ABW1WYW3</accession>
<dbReference type="EMBL" id="JBHSUA010000009">
    <property type="protein sequence ID" value="MFC6396404.1"/>
    <property type="molecule type" value="Genomic_DNA"/>
</dbReference>
<dbReference type="InterPro" id="IPR036291">
    <property type="entry name" value="NAD(P)-bd_dom_sf"/>
</dbReference>
<comment type="function">
    <text evidence="7">Modulates transcription in response to changes in cellular NADH/NAD(+) redox state.</text>
</comment>
<evidence type="ECO:0000256" key="1">
    <source>
        <dbReference type="ARBA" id="ARBA00022490"/>
    </source>
</evidence>
<dbReference type="InterPro" id="IPR009718">
    <property type="entry name" value="Rex_DNA-bd_C_dom"/>
</dbReference>
<dbReference type="RefSeq" id="WP_343884959.1">
    <property type="nucleotide sequence ID" value="NZ_BAAAKI010000004.1"/>
</dbReference>
<keyword evidence="2 7" id="KW-0678">Repressor</keyword>
<keyword evidence="4 7" id="KW-0520">NAD</keyword>
<dbReference type="HAMAP" id="MF_01131">
    <property type="entry name" value="Rex"/>
    <property type="match status" value="1"/>
</dbReference>
<feature type="binding site" evidence="7">
    <location>
        <begin position="93"/>
        <end position="98"/>
    </location>
    <ligand>
        <name>NAD(+)</name>
        <dbReference type="ChEBI" id="CHEBI:57540"/>
    </ligand>
</feature>
<dbReference type="NCBIfam" id="NF003993">
    <property type="entry name" value="PRK05472.2-2"/>
    <property type="match status" value="1"/>
</dbReference>
<dbReference type="NCBIfam" id="NF003994">
    <property type="entry name" value="PRK05472.2-3"/>
    <property type="match status" value="1"/>
</dbReference>
<reference evidence="10" key="1">
    <citation type="journal article" date="2019" name="Int. J. Syst. Evol. Microbiol.">
        <title>The Global Catalogue of Microorganisms (GCM) 10K type strain sequencing project: providing services to taxonomists for standard genome sequencing and annotation.</title>
        <authorList>
            <consortium name="The Broad Institute Genomics Platform"/>
            <consortium name="The Broad Institute Genome Sequencing Center for Infectious Disease"/>
            <person name="Wu L."/>
            <person name="Ma J."/>
        </authorList>
    </citation>
    <scope>NUCLEOTIDE SEQUENCE [LARGE SCALE GENOMIC DNA]</scope>
    <source>
        <strain evidence="10">CGMCC 1.15277</strain>
    </source>
</reference>
<evidence type="ECO:0000259" key="8">
    <source>
        <dbReference type="SMART" id="SM00881"/>
    </source>
</evidence>
<keyword evidence="10" id="KW-1185">Reference proteome</keyword>
<sequence length="216" mass="22920">MSTPGNGQIPQATIERLPGYLRVLTDLADEGVARVSSNALAEAVHVQPALLRRDLSYFGSYGTRGVGYEVDTLMSEIGELVGTRTTWPVVIVGAGNLGRALARHGGLLHRGFQVVSMVDTDETRIGAEVGGIAVLPDAELEEIVRRTGARIAVLTTPAAAAQQAADRLIAQGVTSILNFAPITLEVPEGVTVRAVDLAQELQILAFHEAHRTEPVQ</sequence>
<dbReference type="Gene3D" id="1.10.10.10">
    <property type="entry name" value="Winged helix-like DNA-binding domain superfamily/Winged helix DNA-binding domain"/>
    <property type="match status" value="1"/>
</dbReference>
<evidence type="ECO:0000256" key="3">
    <source>
        <dbReference type="ARBA" id="ARBA00023015"/>
    </source>
</evidence>
<dbReference type="InterPro" id="IPR058236">
    <property type="entry name" value="Rex_actinobacterial-type"/>
</dbReference>
<feature type="domain" description="CoA-binding" evidence="8">
    <location>
        <begin position="82"/>
        <end position="183"/>
    </location>
</feature>
<gene>
    <name evidence="7" type="primary">rex</name>
    <name evidence="9" type="ORF">ACFP57_05300</name>
</gene>
<organism evidence="9 10">
    <name type="scientific">Luteococcus sanguinis</name>
    <dbReference type="NCBI Taxonomy" id="174038"/>
    <lineage>
        <taxon>Bacteria</taxon>
        <taxon>Bacillati</taxon>
        <taxon>Actinomycetota</taxon>
        <taxon>Actinomycetes</taxon>
        <taxon>Propionibacteriales</taxon>
        <taxon>Propionibacteriaceae</taxon>
        <taxon>Luteococcus</taxon>
    </lineage>
</organism>
<dbReference type="PANTHER" id="PTHR35786">
    <property type="entry name" value="REDOX-SENSING TRANSCRIPTIONAL REPRESSOR REX"/>
    <property type="match status" value="1"/>
</dbReference>
<evidence type="ECO:0000256" key="7">
    <source>
        <dbReference type="HAMAP-Rule" id="MF_01131"/>
    </source>
</evidence>
<evidence type="ECO:0000256" key="6">
    <source>
        <dbReference type="ARBA" id="ARBA00023163"/>
    </source>
</evidence>
<evidence type="ECO:0000256" key="5">
    <source>
        <dbReference type="ARBA" id="ARBA00023125"/>
    </source>
</evidence>
<dbReference type="SMART" id="SM00881">
    <property type="entry name" value="CoA_binding"/>
    <property type="match status" value="1"/>
</dbReference>
<dbReference type="Pfam" id="PF06971">
    <property type="entry name" value="Put_DNA-bind_N"/>
    <property type="match status" value="1"/>
</dbReference>
<evidence type="ECO:0000256" key="2">
    <source>
        <dbReference type="ARBA" id="ARBA00022491"/>
    </source>
</evidence>
<dbReference type="NCBIfam" id="NF003996">
    <property type="entry name" value="PRK05472.2-5"/>
    <property type="match status" value="1"/>
</dbReference>
<dbReference type="InterPro" id="IPR022876">
    <property type="entry name" value="Tscrpt_rep_Rex"/>
</dbReference>
<dbReference type="NCBIfam" id="NF003992">
    <property type="entry name" value="PRK05472.2-1"/>
    <property type="match status" value="1"/>
</dbReference>
<comment type="subcellular location">
    <subcellularLocation>
        <location evidence="7">Cytoplasm</location>
    </subcellularLocation>
</comment>
<evidence type="ECO:0000256" key="4">
    <source>
        <dbReference type="ARBA" id="ARBA00023027"/>
    </source>
</evidence>
<dbReference type="Pfam" id="PF02629">
    <property type="entry name" value="CoA_binding"/>
    <property type="match status" value="1"/>
</dbReference>
<protein>
    <recommendedName>
        <fullName evidence="7">Redox-sensing transcriptional repressor Rex</fullName>
    </recommendedName>
</protein>
<comment type="similarity">
    <text evidence="7">Belongs to the transcriptional regulatory Rex family.</text>
</comment>
<dbReference type="InterPro" id="IPR036388">
    <property type="entry name" value="WH-like_DNA-bd_sf"/>
</dbReference>
<dbReference type="PANTHER" id="PTHR35786:SF1">
    <property type="entry name" value="REDOX-SENSING TRANSCRIPTIONAL REPRESSOR REX 1"/>
    <property type="match status" value="1"/>
</dbReference>
<evidence type="ECO:0000313" key="9">
    <source>
        <dbReference type="EMBL" id="MFC6396404.1"/>
    </source>
</evidence>
<keyword evidence="6 7" id="KW-0804">Transcription</keyword>
<dbReference type="Gene3D" id="3.40.50.720">
    <property type="entry name" value="NAD(P)-binding Rossmann-like Domain"/>
    <property type="match status" value="1"/>
</dbReference>
<feature type="DNA-binding region" description="H-T-H motif" evidence="7">
    <location>
        <begin position="19"/>
        <end position="58"/>
    </location>
</feature>
<dbReference type="NCBIfam" id="NF003989">
    <property type="entry name" value="PRK05472.1-3"/>
    <property type="match status" value="1"/>
</dbReference>
<name>A0ABW1WYW3_9ACTN</name>
<dbReference type="InterPro" id="IPR003781">
    <property type="entry name" value="CoA-bd"/>
</dbReference>
<comment type="caution">
    <text evidence="9">The sequence shown here is derived from an EMBL/GenBank/DDBJ whole genome shotgun (WGS) entry which is preliminary data.</text>
</comment>